<evidence type="ECO:0000256" key="4">
    <source>
        <dbReference type="ARBA" id="ARBA00023015"/>
    </source>
</evidence>
<keyword evidence="5" id="KW-0804">Transcription</keyword>
<dbReference type="SUPFAM" id="SSF47113">
    <property type="entry name" value="Histone-fold"/>
    <property type="match status" value="1"/>
</dbReference>
<dbReference type="CDD" id="cd08049">
    <property type="entry name" value="TAF8"/>
    <property type="match status" value="1"/>
</dbReference>
<evidence type="ECO:0000256" key="7">
    <source>
        <dbReference type="SAM" id="MobiDB-lite"/>
    </source>
</evidence>
<dbReference type="Pfam" id="PF07524">
    <property type="entry name" value="Bromo_TP"/>
    <property type="match status" value="1"/>
</dbReference>
<gene>
    <name evidence="9" type="primary">TAF8_0</name>
    <name evidence="9" type="ORF">CK203_115205</name>
</gene>
<dbReference type="Gene3D" id="1.10.20.10">
    <property type="entry name" value="Histone, subunit A"/>
    <property type="match status" value="1"/>
</dbReference>
<dbReference type="Pfam" id="PF10406">
    <property type="entry name" value="TAF8_C"/>
    <property type="match status" value="1"/>
</dbReference>
<dbReference type="Proteomes" id="UP000288805">
    <property type="component" value="Unassembled WGS sequence"/>
</dbReference>
<evidence type="ECO:0000259" key="8">
    <source>
        <dbReference type="SMART" id="SM00576"/>
    </source>
</evidence>
<evidence type="ECO:0000256" key="3">
    <source>
        <dbReference type="ARBA" id="ARBA00017307"/>
    </source>
</evidence>
<dbReference type="PANTHER" id="PTHR46338:SF1">
    <property type="entry name" value="TRANSCRIPTION INITIATION FACTOR TFIID SUBUNIT 8"/>
    <property type="match status" value="1"/>
</dbReference>
<dbReference type="InterPro" id="IPR037818">
    <property type="entry name" value="TAF8"/>
</dbReference>
<feature type="domain" description="Bromodomain associated" evidence="8">
    <location>
        <begin position="23"/>
        <end position="99"/>
    </location>
</feature>
<sequence>MSDGGEDDRRNSDNNAPKRAGPDEFGRAVSKIAVAQICESVGFEGFQDSALQALSNIAVRYLCDVGKTANFCANLAGRTQCNVFDVIRGLEDLGSSEGFSGASGVDQCIVSSGTVREIVEYVNSAKEIPFAQPVPRFPVVRNCKATPSFVQMGETPVGKHIPPWLPAFPDSHTYIQTPMWNERATDPRADKLEQARQRRKAERSLLSLQQRLVCNGSASASTSVGRCDDAEASRAAEGNPYLASPLQFGEKDVSTVVLPGKLLDDLVVDNHVSVLETFAPAIEAVKNSFVDSGESEKNIVPEKRSAVHFKLRTGKKILGESVDLRLKNKSVGKVVSLIGRDEERMTRKEELNTFLDNPWKTHRNSLSCKLIH</sequence>
<dbReference type="GO" id="GO:0005669">
    <property type="term" value="C:transcription factor TFIID complex"/>
    <property type="evidence" value="ECO:0007669"/>
    <property type="project" value="InterPro"/>
</dbReference>
<dbReference type="GO" id="GO:0003743">
    <property type="term" value="F:translation initiation factor activity"/>
    <property type="evidence" value="ECO:0007669"/>
    <property type="project" value="UniProtKB-KW"/>
</dbReference>
<comment type="subcellular location">
    <subcellularLocation>
        <location evidence="1">Nucleus</location>
    </subcellularLocation>
</comment>
<evidence type="ECO:0000313" key="10">
    <source>
        <dbReference type="Proteomes" id="UP000288805"/>
    </source>
</evidence>
<proteinExistence type="inferred from homology"/>
<reference evidence="9 10" key="1">
    <citation type="journal article" date="2018" name="PLoS Genet.">
        <title>Population sequencing reveals clonal diversity and ancestral inbreeding in the grapevine cultivar Chardonnay.</title>
        <authorList>
            <person name="Roach M.J."/>
            <person name="Johnson D.L."/>
            <person name="Bohlmann J."/>
            <person name="van Vuuren H.J."/>
            <person name="Jones S.J."/>
            <person name="Pretorius I.S."/>
            <person name="Schmidt S.A."/>
            <person name="Borneman A.R."/>
        </authorList>
    </citation>
    <scope>NUCLEOTIDE SEQUENCE [LARGE SCALE GENOMIC DNA]</scope>
    <source>
        <strain evidence="10">cv. Chardonnay</strain>
        <tissue evidence="9">Leaf</tissue>
    </source>
</reference>
<evidence type="ECO:0000313" key="9">
    <source>
        <dbReference type="EMBL" id="RVW60272.1"/>
    </source>
</evidence>
<accession>A0A438FJV5</accession>
<feature type="region of interest" description="Disordered" evidence="7">
    <location>
        <begin position="1"/>
        <end position="23"/>
    </location>
</feature>
<organism evidence="9 10">
    <name type="scientific">Vitis vinifera</name>
    <name type="common">Grape</name>
    <dbReference type="NCBI Taxonomy" id="29760"/>
    <lineage>
        <taxon>Eukaryota</taxon>
        <taxon>Viridiplantae</taxon>
        <taxon>Streptophyta</taxon>
        <taxon>Embryophyta</taxon>
        <taxon>Tracheophyta</taxon>
        <taxon>Spermatophyta</taxon>
        <taxon>Magnoliopsida</taxon>
        <taxon>eudicotyledons</taxon>
        <taxon>Gunneridae</taxon>
        <taxon>Pentapetalae</taxon>
        <taxon>rosids</taxon>
        <taxon>Vitales</taxon>
        <taxon>Vitaceae</taxon>
        <taxon>Viteae</taxon>
        <taxon>Vitis</taxon>
    </lineage>
</organism>
<dbReference type="EMBL" id="QGNW01000865">
    <property type="protein sequence ID" value="RVW60272.1"/>
    <property type="molecule type" value="Genomic_DNA"/>
</dbReference>
<evidence type="ECO:0000256" key="6">
    <source>
        <dbReference type="ARBA" id="ARBA00023242"/>
    </source>
</evidence>
<evidence type="ECO:0000256" key="1">
    <source>
        <dbReference type="ARBA" id="ARBA00004123"/>
    </source>
</evidence>
<keyword evidence="9" id="KW-0396">Initiation factor</keyword>
<dbReference type="SMART" id="SM00576">
    <property type="entry name" value="BTP"/>
    <property type="match status" value="1"/>
</dbReference>
<dbReference type="PANTHER" id="PTHR46338">
    <property type="entry name" value="TRANSCRIPTION INITIATION FACTOR TFIID SUBUNIT 8"/>
    <property type="match status" value="1"/>
</dbReference>
<comment type="similarity">
    <text evidence="2">Belongs to the TAF8 family.</text>
</comment>
<keyword evidence="4" id="KW-0805">Transcription regulation</keyword>
<dbReference type="CDD" id="cd00076">
    <property type="entry name" value="HFD_SF"/>
    <property type="match status" value="1"/>
</dbReference>
<dbReference type="InterPro" id="IPR006565">
    <property type="entry name" value="BTP"/>
</dbReference>
<dbReference type="InterPro" id="IPR019473">
    <property type="entry name" value="TFIID_su8_C"/>
</dbReference>
<keyword evidence="6" id="KW-0539">Nucleus</keyword>
<protein>
    <recommendedName>
        <fullName evidence="3">Transcription initiation factor TFIID subunit 8</fullName>
    </recommendedName>
</protein>
<keyword evidence="9" id="KW-0648">Protein biosynthesis</keyword>
<comment type="caution">
    <text evidence="9">The sequence shown here is derived from an EMBL/GenBank/DDBJ whole genome shotgun (WGS) entry which is preliminary data.</text>
</comment>
<dbReference type="InterPro" id="IPR009072">
    <property type="entry name" value="Histone-fold"/>
</dbReference>
<dbReference type="AlphaFoldDB" id="A0A438FJV5"/>
<evidence type="ECO:0000256" key="2">
    <source>
        <dbReference type="ARBA" id="ARBA00008767"/>
    </source>
</evidence>
<evidence type="ECO:0000256" key="5">
    <source>
        <dbReference type="ARBA" id="ARBA00023163"/>
    </source>
</evidence>
<name>A0A438FJV5_VITVI</name>
<dbReference type="GO" id="GO:0046982">
    <property type="term" value="F:protein heterodimerization activity"/>
    <property type="evidence" value="ECO:0007669"/>
    <property type="project" value="InterPro"/>
</dbReference>